<dbReference type="AlphaFoldDB" id="A0A385EK69"/>
<feature type="transmembrane region" description="Helical" evidence="1">
    <location>
        <begin position="12"/>
        <end position="30"/>
    </location>
</feature>
<accession>A0A385EK69</accession>
<protein>
    <submittedName>
        <fullName evidence="2">Uncharacterized protein</fullName>
    </submittedName>
</protein>
<keyword evidence="1" id="KW-0812">Transmembrane</keyword>
<reference evidence="2" key="1">
    <citation type="submission" date="2018-06" db="EMBL/GenBank/DDBJ databases">
        <title>Plasmid diversity in Bacillus pumilus.</title>
        <authorList>
            <person name="Evdokimova O.V."/>
            <person name="Valentovich L.N."/>
        </authorList>
    </citation>
    <scope>NUCLEOTIDE SEQUENCE</scope>
    <source>
        <strain evidence="2">MRL1</strain>
        <plasmid evidence="2">pBP-MRL1</plasmid>
    </source>
</reference>
<keyword evidence="1" id="KW-0472">Membrane</keyword>
<dbReference type="EMBL" id="MH522715">
    <property type="protein sequence ID" value="AXQ85651.1"/>
    <property type="molecule type" value="Genomic_DNA"/>
</dbReference>
<geneLocation type="plasmid" evidence="2">
    <name>pBP-MRL1</name>
</geneLocation>
<evidence type="ECO:0000256" key="1">
    <source>
        <dbReference type="SAM" id="Phobius"/>
    </source>
</evidence>
<organism evidence="2">
    <name type="scientific">Bacillus pumilus</name>
    <name type="common">Bacillus mesentericus</name>
    <dbReference type="NCBI Taxonomy" id="1408"/>
    <lineage>
        <taxon>Bacteria</taxon>
        <taxon>Bacillati</taxon>
        <taxon>Bacillota</taxon>
        <taxon>Bacilli</taxon>
        <taxon>Bacillales</taxon>
        <taxon>Bacillaceae</taxon>
        <taxon>Bacillus</taxon>
    </lineage>
</organism>
<proteinExistence type="predicted"/>
<sequence>MEVNVMTIVFNVMDLGAFIICTLLFIALWFEESEEAGY</sequence>
<keyword evidence="2" id="KW-0614">Plasmid</keyword>
<evidence type="ECO:0000313" key="2">
    <source>
        <dbReference type="EMBL" id="AXQ85651.1"/>
    </source>
</evidence>
<keyword evidence="1" id="KW-1133">Transmembrane helix</keyword>
<name>A0A385EK69_BACPU</name>